<dbReference type="GO" id="GO:0009279">
    <property type="term" value="C:cell outer membrane"/>
    <property type="evidence" value="ECO:0007669"/>
    <property type="project" value="UniProtKB-SubCell"/>
</dbReference>
<comment type="caution">
    <text evidence="8">The sequence shown here is derived from an EMBL/GenBank/DDBJ whole genome shotgun (WGS) entry which is preliminary data.</text>
</comment>
<reference evidence="8" key="2">
    <citation type="submission" date="2020-09" db="EMBL/GenBank/DDBJ databases">
        <authorList>
            <person name="Sun Q."/>
            <person name="Zhou Y."/>
        </authorList>
    </citation>
    <scope>NUCLEOTIDE SEQUENCE</scope>
    <source>
        <strain evidence="8">CGMCC 1.12195</strain>
    </source>
</reference>
<evidence type="ECO:0000256" key="1">
    <source>
        <dbReference type="ARBA" id="ARBA00004442"/>
    </source>
</evidence>
<comment type="similarity">
    <text evidence="2">Belongs to the SusD family.</text>
</comment>
<dbReference type="SUPFAM" id="SSF48452">
    <property type="entry name" value="TPR-like"/>
    <property type="match status" value="1"/>
</dbReference>
<dbReference type="RefSeq" id="WP_188507367.1">
    <property type="nucleotide sequence ID" value="NZ_BMER01000004.1"/>
</dbReference>
<evidence type="ECO:0000259" key="6">
    <source>
        <dbReference type="Pfam" id="PF07980"/>
    </source>
</evidence>
<sequence>MKTNYKLAIVALATSAMTSCYKVLDQVPTDRYTDAVVWNDPYLLDAHLAELYASTPVMVGDAINLMNSWDGAPMNRDDNSFGAIMGFSAQMEGPVRTIEITDEAKYNFGAQAHLLGMKENGIQANGTELQWWGNAYYTIRNLNNFIERAAGSSISNVEERIAEARFLRAFCYFAMVKRYGGVSLITKVQALDGDSTELYPKRNSEKELYDFIIGETGEIATILPASAVAGRASKWAALALRGRAALYAGSIAKFGSQQLDGLLGLPAGEAEAYFQISYDASKAIMTESGHGLYDEDADKVQNFKNIFLKKDNREAIMVKRHSGPGFQAGGSNRWSWDMVECPRPNVWGVGNYHGPYLDMVEEFERKDGTSGVMDRAAAKSRLWTMDELWGDRDPRFFASIWTNGTVWPGAVGGVLGDNTIDMHNGIISRSGDLIDGRYDSYEGLAAVGDQLVRFKEGNTPSTGFGVMKYLDTEADNFTWFSESTTDYLIFRYAEILLNYAEAAFELGKAGEALDAVNQIRRRAGIAELGGVDREKVRHERKVELVFENHRYWDLRRWRTAVTELTRTYSGLRYLYDAASGKYRLDFIDNIDGRAKTPTFPEKNYYFPIGQGRIAANPNLVENPGY</sequence>
<accession>A0A917HYZ3</accession>
<keyword evidence="3" id="KW-0732">Signal</keyword>
<name>A0A917HYZ3_9SPHI</name>
<keyword evidence="4" id="KW-0472">Membrane</keyword>
<dbReference type="Gene3D" id="1.25.40.390">
    <property type="match status" value="1"/>
</dbReference>
<feature type="domain" description="RagB/SusD" evidence="6">
    <location>
        <begin position="328"/>
        <end position="625"/>
    </location>
</feature>
<dbReference type="PROSITE" id="PS51257">
    <property type="entry name" value="PROKAR_LIPOPROTEIN"/>
    <property type="match status" value="1"/>
</dbReference>
<gene>
    <name evidence="8" type="ORF">GCM10007415_34840</name>
</gene>
<evidence type="ECO:0000256" key="2">
    <source>
        <dbReference type="ARBA" id="ARBA00006275"/>
    </source>
</evidence>
<evidence type="ECO:0000256" key="3">
    <source>
        <dbReference type="ARBA" id="ARBA00022729"/>
    </source>
</evidence>
<evidence type="ECO:0000256" key="5">
    <source>
        <dbReference type="ARBA" id="ARBA00023237"/>
    </source>
</evidence>
<evidence type="ECO:0000256" key="4">
    <source>
        <dbReference type="ARBA" id="ARBA00023136"/>
    </source>
</evidence>
<proteinExistence type="inferred from homology"/>
<dbReference type="AlphaFoldDB" id="A0A917HYZ3"/>
<evidence type="ECO:0000313" key="9">
    <source>
        <dbReference type="Proteomes" id="UP000660862"/>
    </source>
</evidence>
<comment type="subcellular location">
    <subcellularLocation>
        <location evidence="1">Cell outer membrane</location>
    </subcellularLocation>
</comment>
<dbReference type="Pfam" id="PF14322">
    <property type="entry name" value="SusD-like_3"/>
    <property type="match status" value="1"/>
</dbReference>
<dbReference type="InterPro" id="IPR012944">
    <property type="entry name" value="SusD_RagB_dom"/>
</dbReference>
<feature type="domain" description="SusD-like N-terminal" evidence="7">
    <location>
        <begin position="123"/>
        <end position="243"/>
    </location>
</feature>
<reference evidence="8" key="1">
    <citation type="journal article" date="2014" name="Int. J. Syst. Evol. Microbiol.">
        <title>Complete genome sequence of Corynebacterium casei LMG S-19264T (=DSM 44701T), isolated from a smear-ripened cheese.</title>
        <authorList>
            <consortium name="US DOE Joint Genome Institute (JGI-PGF)"/>
            <person name="Walter F."/>
            <person name="Albersmeier A."/>
            <person name="Kalinowski J."/>
            <person name="Ruckert C."/>
        </authorList>
    </citation>
    <scope>NUCLEOTIDE SEQUENCE</scope>
    <source>
        <strain evidence="8">CGMCC 1.12195</strain>
    </source>
</reference>
<dbReference type="InterPro" id="IPR033985">
    <property type="entry name" value="SusD-like_N"/>
</dbReference>
<keyword evidence="9" id="KW-1185">Reference proteome</keyword>
<organism evidence="8 9">
    <name type="scientific">Parapedobacter pyrenivorans</name>
    <dbReference type="NCBI Taxonomy" id="1305674"/>
    <lineage>
        <taxon>Bacteria</taxon>
        <taxon>Pseudomonadati</taxon>
        <taxon>Bacteroidota</taxon>
        <taxon>Sphingobacteriia</taxon>
        <taxon>Sphingobacteriales</taxon>
        <taxon>Sphingobacteriaceae</taxon>
        <taxon>Parapedobacter</taxon>
    </lineage>
</organism>
<protein>
    <submittedName>
        <fullName evidence="8">Membrane protein</fullName>
    </submittedName>
</protein>
<dbReference type="InterPro" id="IPR011990">
    <property type="entry name" value="TPR-like_helical_dom_sf"/>
</dbReference>
<dbReference type="EMBL" id="BMER01000004">
    <property type="protein sequence ID" value="GGG96652.1"/>
    <property type="molecule type" value="Genomic_DNA"/>
</dbReference>
<dbReference type="Pfam" id="PF07980">
    <property type="entry name" value="SusD_RagB"/>
    <property type="match status" value="1"/>
</dbReference>
<dbReference type="Proteomes" id="UP000660862">
    <property type="component" value="Unassembled WGS sequence"/>
</dbReference>
<keyword evidence="5" id="KW-0998">Cell outer membrane</keyword>
<evidence type="ECO:0000259" key="7">
    <source>
        <dbReference type="Pfam" id="PF14322"/>
    </source>
</evidence>
<evidence type="ECO:0000313" key="8">
    <source>
        <dbReference type="EMBL" id="GGG96652.1"/>
    </source>
</evidence>